<evidence type="ECO:0000259" key="4">
    <source>
        <dbReference type="PROSITE" id="PS50893"/>
    </source>
</evidence>
<protein>
    <submittedName>
        <fullName evidence="5">Molybdenum ABC transporter ATP-binding protein</fullName>
    </submittedName>
</protein>
<feature type="domain" description="ABC transporter" evidence="4">
    <location>
        <begin position="3"/>
        <end position="235"/>
    </location>
</feature>
<name>A0A917B785_9MICO</name>
<dbReference type="PANTHER" id="PTHR42781:SF4">
    <property type="entry name" value="SPERMIDINE_PUTRESCINE IMPORT ATP-BINDING PROTEIN POTA"/>
    <property type="match status" value="1"/>
</dbReference>
<dbReference type="InterPro" id="IPR008995">
    <property type="entry name" value="Mo/tungstate-bd_C_term_dom"/>
</dbReference>
<dbReference type="RefSeq" id="WP_188676045.1">
    <property type="nucleotide sequence ID" value="NZ_BMGP01000002.1"/>
</dbReference>
<proteinExistence type="predicted"/>
<dbReference type="InterPro" id="IPR003439">
    <property type="entry name" value="ABC_transporter-like_ATP-bd"/>
</dbReference>
<comment type="caution">
    <text evidence="5">The sequence shown here is derived from an EMBL/GenBank/DDBJ whole genome shotgun (WGS) entry which is preliminary data.</text>
</comment>
<dbReference type="GO" id="GO:0043190">
    <property type="term" value="C:ATP-binding cassette (ABC) transporter complex"/>
    <property type="evidence" value="ECO:0007669"/>
    <property type="project" value="InterPro"/>
</dbReference>
<dbReference type="SMART" id="SM00382">
    <property type="entry name" value="AAA"/>
    <property type="match status" value="1"/>
</dbReference>
<dbReference type="PROSITE" id="PS50893">
    <property type="entry name" value="ABC_TRANSPORTER_2"/>
    <property type="match status" value="1"/>
</dbReference>
<dbReference type="SUPFAM" id="SSF52540">
    <property type="entry name" value="P-loop containing nucleoside triphosphate hydrolases"/>
    <property type="match status" value="1"/>
</dbReference>
<keyword evidence="3 5" id="KW-0067">ATP-binding</keyword>
<dbReference type="InterPro" id="IPR017871">
    <property type="entry name" value="ABC_transporter-like_CS"/>
</dbReference>
<evidence type="ECO:0000256" key="1">
    <source>
        <dbReference type="ARBA" id="ARBA00022448"/>
    </source>
</evidence>
<reference evidence="5 6" key="1">
    <citation type="journal article" date="2014" name="Int. J. Syst. Evol. Microbiol.">
        <title>Complete genome sequence of Corynebacterium casei LMG S-19264T (=DSM 44701T), isolated from a smear-ripened cheese.</title>
        <authorList>
            <consortium name="US DOE Joint Genome Institute (JGI-PGF)"/>
            <person name="Walter F."/>
            <person name="Albersmeier A."/>
            <person name="Kalinowski J."/>
            <person name="Ruckert C."/>
        </authorList>
    </citation>
    <scope>NUCLEOTIDE SEQUENCE [LARGE SCALE GENOMIC DNA]</scope>
    <source>
        <strain evidence="5 6">CGMCC 1.12976</strain>
    </source>
</reference>
<keyword evidence="1" id="KW-0813">Transport</keyword>
<dbReference type="InterPro" id="IPR003593">
    <property type="entry name" value="AAA+_ATPase"/>
</dbReference>
<accession>A0A917B785</accession>
<dbReference type="InterPro" id="IPR050093">
    <property type="entry name" value="ABC_SmlMolc_Importer"/>
</dbReference>
<dbReference type="SUPFAM" id="SSF50331">
    <property type="entry name" value="MOP-like"/>
    <property type="match status" value="1"/>
</dbReference>
<dbReference type="PROSITE" id="PS00211">
    <property type="entry name" value="ABC_TRANSPORTER_1"/>
    <property type="match status" value="1"/>
</dbReference>
<dbReference type="GO" id="GO:0005524">
    <property type="term" value="F:ATP binding"/>
    <property type="evidence" value="ECO:0007669"/>
    <property type="project" value="UniProtKB-KW"/>
</dbReference>
<dbReference type="Pfam" id="PF00005">
    <property type="entry name" value="ABC_tran"/>
    <property type="match status" value="1"/>
</dbReference>
<dbReference type="Gene3D" id="3.40.50.300">
    <property type="entry name" value="P-loop containing nucleotide triphosphate hydrolases"/>
    <property type="match status" value="1"/>
</dbReference>
<evidence type="ECO:0000313" key="6">
    <source>
        <dbReference type="Proteomes" id="UP000598775"/>
    </source>
</evidence>
<evidence type="ECO:0000256" key="2">
    <source>
        <dbReference type="ARBA" id="ARBA00022741"/>
    </source>
</evidence>
<dbReference type="GO" id="GO:0022857">
    <property type="term" value="F:transmembrane transporter activity"/>
    <property type="evidence" value="ECO:0007669"/>
    <property type="project" value="InterPro"/>
</dbReference>
<dbReference type="Pfam" id="PF08402">
    <property type="entry name" value="TOBE_2"/>
    <property type="match status" value="1"/>
</dbReference>
<dbReference type="GO" id="GO:0016887">
    <property type="term" value="F:ATP hydrolysis activity"/>
    <property type="evidence" value="ECO:0007669"/>
    <property type="project" value="InterPro"/>
</dbReference>
<keyword evidence="6" id="KW-1185">Reference proteome</keyword>
<dbReference type="InterPro" id="IPR027417">
    <property type="entry name" value="P-loop_NTPase"/>
</dbReference>
<evidence type="ECO:0000256" key="3">
    <source>
        <dbReference type="ARBA" id="ARBA00022840"/>
    </source>
</evidence>
<dbReference type="AlphaFoldDB" id="A0A917B785"/>
<keyword evidence="2" id="KW-0547">Nucleotide-binding</keyword>
<evidence type="ECO:0000313" key="5">
    <source>
        <dbReference type="EMBL" id="GGF22427.1"/>
    </source>
</evidence>
<sequence length="351" mass="37041">MTFTFEAAVARRKFDVSFSLSQGETLAVLGPNGAGKSTLLNLISGSLSPDSGHAELDGDVLFSAGSGRKRVWQPPHTRGISLLAQQALLFPHLTVLDNVAFGPTSSGVKKRTAHDAARKWLAEVDAAQFERRKPAQLSGGQAQRIAVARALAAEPKLLLLDEPMAALDIDVAPALRRTLRRVLENCTAIIVTHDILDAYTLADRVIVIDNGRIVEDGPTRRVFEQPRDPFTANLAGLNVLSGIRTPLGLRTADGVELAIGAGAAGAVGSECSAAIRPSDVRVSTSPPPDGANALPATITDLEPRGDLVRVRALNFAADLPPALVADLDVSIGTAVWFTFDPGSAIIYSANR</sequence>
<organism evidence="5 6">
    <name type="scientific">Subtercola lobariae</name>
    <dbReference type="NCBI Taxonomy" id="1588641"/>
    <lineage>
        <taxon>Bacteria</taxon>
        <taxon>Bacillati</taxon>
        <taxon>Actinomycetota</taxon>
        <taxon>Actinomycetes</taxon>
        <taxon>Micrococcales</taxon>
        <taxon>Microbacteriaceae</taxon>
        <taxon>Subtercola</taxon>
    </lineage>
</organism>
<dbReference type="Proteomes" id="UP000598775">
    <property type="component" value="Unassembled WGS sequence"/>
</dbReference>
<dbReference type="EMBL" id="BMGP01000002">
    <property type="protein sequence ID" value="GGF22427.1"/>
    <property type="molecule type" value="Genomic_DNA"/>
</dbReference>
<dbReference type="InterPro" id="IPR013611">
    <property type="entry name" value="Transp-assoc_OB_typ2"/>
</dbReference>
<gene>
    <name evidence="5" type="ORF">GCM10011399_15120</name>
</gene>
<dbReference type="PANTHER" id="PTHR42781">
    <property type="entry name" value="SPERMIDINE/PUTRESCINE IMPORT ATP-BINDING PROTEIN POTA"/>
    <property type="match status" value="1"/>
</dbReference>